<reference evidence="1" key="1">
    <citation type="submission" date="2021-01" db="EMBL/GenBank/DDBJ databases">
        <title>Adiantum capillus-veneris genome.</title>
        <authorList>
            <person name="Fang Y."/>
            <person name="Liao Q."/>
        </authorList>
    </citation>
    <scope>NUCLEOTIDE SEQUENCE</scope>
    <source>
        <strain evidence="1">H3</strain>
        <tissue evidence="1">Leaf</tissue>
    </source>
</reference>
<comment type="caution">
    <text evidence="1">The sequence shown here is derived from an EMBL/GenBank/DDBJ whole genome shotgun (WGS) entry which is preliminary data.</text>
</comment>
<dbReference type="AlphaFoldDB" id="A0A9D4ULI0"/>
<proteinExistence type="predicted"/>
<evidence type="ECO:0000313" key="1">
    <source>
        <dbReference type="EMBL" id="KAI5069794.1"/>
    </source>
</evidence>
<keyword evidence="2" id="KW-1185">Reference proteome</keyword>
<dbReference type="EMBL" id="JABFUD020000015">
    <property type="protein sequence ID" value="KAI5069794.1"/>
    <property type="molecule type" value="Genomic_DNA"/>
</dbReference>
<organism evidence="1 2">
    <name type="scientific">Adiantum capillus-veneris</name>
    <name type="common">Maidenhair fern</name>
    <dbReference type="NCBI Taxonomy" id="13818"/>
    <lineage>
        <taxon>Eukaryota</taxon>
        <taxon>Viridiplantae</taxon>
        <taxon>Streptophyta</taxon>
        <taxon>Embryophyta</taxon>
        <taxon>Tracheophyta</taxon>
        <taxon>Polypodiopsida</taxon>
        <taxon>Polypodiidae</taxon>
        <taxon>Polypodiales</taxon>
        <taxon>Pteridineae</taxon>
        <taxon>Pteridaceae</taxon>
        <taxon>Vittarioideae</taxon>
        <taxon>Adiantum</taxon>
    </lineage>
</organism>
<dbReference type="Proteomes" id="UP000886520">
    <property type="component" value="Chromosome 15"/>
</dbReference>
<protein>
    <submittedName>
        <fullName evidence="1">Uncharacterized protein</fullName>
    </submittedName>
</protein>
<gene>
    <name evidence="1" type="ORF">GOP47_0016095</name>
</gene>
<accession>A0A9D4ULI0</accession>
<evidence type="ECO:0000313" key="2">
    <source>
        <dbReference type="Proteomes" id="UP000886520"/>
    </source>
</evidence>
<dbReference type="OrthoDB" id="1976218at2759"/>
<sequence length="238" mass="26177">MESYADDVSLAKAKSRKAKKKLVMGLLKPTDYGYSSTTELLHAMKPKGSSSVKEIVASLLVSCFSSSFEFVPPSWCDVVQEFVSPASKDAVLAEECMHEESNEAMDQSSQEKFEDVDKAIVEAIHEEASQGVGQPCPIHCIEEQQCILEDVDDVIIPENEVIDHGFLSCLANDMVVTKAVLEEQVDIQELVIEQSDLLSPKVVEDEVSQAMVDEDWNGELGIECAPFEGLKAKGMLEE</sequence>
<name>A0A9D4ULI0_ADICA</name>